<dbReference type="InParanoid" id="F6ZLD5"/>
<proteinExistence type="predicted"/>
<sequence>GNLLRDITRLDAKTRKKALSRQLRHRILFEIADGLSFLHSRHIIYRDLKPDNVLLVSLNPDHPTVTTITDYGISTLASPTGIPGASGSPGYSAPEVVTLKVEGNKRDIELFPYSVKCDIYSFGLLMHEVAVGRSPWVDYVSEERVSQMGTSLMPSLPDEIVMQV</sequence>
<dbReference type="SMART" id="SM00220">
    <property type="entry name" value="S_TKc"/>
    <property type="match status" value="1"/>
</dbReference>
<dbReference type="AlphaFoldDB" id="F6ZLD5"/>
<dbReference type="PANTHER" id="PTHR45756:SF1">
    <property type="entry name" value="PROTEIN KINASE DOMAIN CONTAINING PROTEIN"/>
    <property type="match status" value="1"/>
</dbReference>
<dbReference type="Gene3D" id="1.10.510.10">
    <property type="entry name" value="Transferase(Phosphotransferase) domain 1"/>
    <property type="match status" value="1"/>
</dbReference>
<dbReference type="HOGENOM" id="CLU_1622669_0_0_1"/>
<dbReference type="SUPFAM" id="SSF56112">
    <property type="entry name" value="Protein kinase-like (PK-like)"/>
    <property type="match status" value="1"/>
</dbReference>
<dbReference type="PROSITE" id="PS00108">
    <property type="entry name" value="PROTEIN_KINASE_ST"/>
    <property type="match status" value="1"/>
</dbReference>
<name>F6ZLD5_CIOIN</name>
<keyword evidence="3" id="KW-1185">Reference proteome</keyword>
<dbReference type="InterPro" id="IPR008271">
    <property type="entry name" value="Ser/Thr_kinase_AS"/>
</dbReference>
<dbReference type="InterPro" id="IPR053215">
    <property type="entry name" value="TKL_Ser/Thr_kinase"/>
</dbReference>
<dbReference type="Proteomes" id="UP000008144">
    <property type="component" value="Chromosome 7"/>
</dbReference>
<dbReference type="STRING" id="7719.ENSCINP00000022439"/>
<reference evidence="2" key="2">
    <citation type="journal article" date="2008" name="Genome Biol.">
        <title>Improved genome assembly and evidence-based global gene model set for the chordate Ciona intestinalis: new insight into intron and operon populations.</title>
        <authorList>
            <person name="Satou Y."/>
            <person name="Mineta K."/>
            <person name="Ogasawara M."/>
            <person name="Sasakura Y."/>
            <person name="Shoguchi E."/>
            <person name="Ueno K."/>
            <person name="Yamada L."/>
            <person name="Matsumoto J."/>
            <person name="Wasserscheid J."/>
            <person name="Dewar K."/>
            <person name="Wiley G.B."/>
            <person name="Macmil S.L."/>
            <person name="Roe B.A."/>
            <person name="Zeller R.W."/>
            <person name="Hastings K.E."/>
            <person name="Lemaire P."/>
            <person name="Lindquist E."/>
            <person name="Endo T."/>
            <person name="Hotta K."/>
            <person name="Inaba K."/>
        </authorList>
    </citation>
    <scope>NUCLEOTIDE SEQUENCE [LARGE SCALE GENOMIC DNA]</scope>
    <source>
        <strain evidence="2">wild type</strain>
    </source>
</reference>
<evidence type="ECO:0000313" key="2">
    <source>
        <dbReference type="Ensembl" id="ENSCINP00000022439.1"/>
    </source>
</evidence>
<protein>
    <recommendedName>
        <fullName evidence="1">Protein kinase domain-containing protein</fullName>
    </recommendedName>
</protein>
<reference evidence="3" key="1">
    <citation type="journal article" date="2002" name="Science">
        <title>The draft genome of Ciona intestinalis: insights into chordate and vertebrate origins.</title>
        <authorList>
            <person name="Dehal P."/>
            <person name="Satou Y."/>
            <person name="Campbell R.K."/>
            <person name="Chapman J."/>
            <person name="Degnan B."/>
            <person name="De Tomaso A."/>
            <person name="Davidson B."/>
            <person name="Di Gregorio A."/>
            <person name="Gelpke M."/>
            <person name="Goodstein D.M."/>
            <person name="Harafuji N."/>
            <person name="Hastings K.E."/>
            <person name="Ho I."/>
            <person name="Hotta K."/>
            <person name="Huang W."/>
            <person name="Kawashima T."/>
            <person name="Lemaire P."/>
            <person name="Martinez D."/>
            <person name="Meinertzhagen I.A."/>
            <person name="Necula S."/>
            <person name="Nonaka M."/>
            <person name="Putnam N."/>
            <person name="Rash S."/>
            <person name="Saiga H."/>
            <person name="Satake M."/>
            <person name="Terry A."/>
            <person name="Yamada L."/>
            <person name="Wang H.G."/>
            <person name="Awazu S."/>
            <person name="Azumi K."/>
            <person name="Boore J."/>
            <person name="Branno M."/>
            <person name="Chin-Bow S."/>
            <person name="DeSantis R."/>
            <person name="Doyle S."/>
            <person name="Francino P."/>
            <person name="Keys D.N."/>
            <person name="Haga S."/>
            <person name="Hayashi H."/>
            <person name="Hino K."/>
            <person name="Imai K.S."/>
            <person name="Inaba K."/>
            <person name="Kano S."/>
            <person name="Kobayashi K."/>
            <person name="Kobayashi M."/>
            <person name="Lee B.I."/>
            <person name="Makabe K.W."/>
            <person name="Manohar C."/>
            <person name="Matassi G."/>
            <person name="Medina M."/>
            <person name="Mochizuki Y."/>
            <person name="Mount S."/>
            <person name="Morishita T."/>
            <person name="Miura S."/>
            <person name="Nakayama A."/>
            <person name="Nishizaka S."/>
            <person name="Nomoto H."/>
            <person name="Ohta F."/>
            <person name="Oishi K."/>
            <person name="Rigoutsos I."/>
            <person name="Sano M."/>
            <person name="Sasaki A."/>
            <person name="Sasakura Y."/>
            <person name="Shoguchi E."/>
            <person name="Shin-i T."/>
            <person name="Spagnuolo A."/>
            <person name="Stainier D."/>
            <person name="Suzuki M.M."/>
            <person name="Tassy O."/>
            <person name="Takatori N."/>
            <person name="Tokuoka M."/>
            <person name="Yagi K."/>
            <person name="Yoshizaki F."/>
            <person name="Wada S."/>
            <person name="Zhang C."/>
            <person name="Hyatt P.D."/>
            <person name="Larimer F."/>
            <person name="Detter C."/>
            <person name="Doggett N."/>
            <person name="Glavina T."/>
            <person name="Hawkins T."/>
            <person name="Richardson P."/>
            <person name="Lucas S."/>
            <person name="Kohara Y."/>
            <person name="Levine M."/>
            <person name="Satoh N."/>
            <person name="Rokhsar D.S."/>
        </authorList>
    </citation>
    <scope>NUCLEOTIDE SEQUENCE [LARGE SCALE GENOMIC DNA]</scope>
</reference>
<evidence type="ECO:0000313" key="3">
    <source>
        <dbReference type="Proteomes" id="UP000008144"/>
    </source>
</evidence>
<dbReference type="Ensembl" id="ENSCINT00000022685.1">
    <property type="protein sequence ID" value="ENSCINP00000022439.1"/>
    <property type="gene ID" value="ENSCING00000011837.1"/>
</dbReference>
<evidence type="ECO:0000259" key="1">
    <source>
        <dbReference type="PROSITE" id="PS50011"/>
    </source>
</evidence>
<reference evidence="2" key="4">
    <citation type="submission" date="2025-09" db="UniProtKB">
        <authorList>
            <consortium name="Ensembl"/>
        </authorList>
    </citation>
    <scope>IDENTIFICATION</scope>
</reference>
<dbReference type="InterPro" id="IPR000719">
    <property type="entry name" value="Prot_kinase_dom"/>
</dbReference>
<dbReference type="GO" id="GO:0005524">
    <property type="term" value="F:ATP binding"/>
    <property type="evidence" value="ECO:0007669"/>
    <property type="project" value="InterPro"/>
</dbReference>
<organism evidence="2 3">
    <name type="scientific">Ciona intestinalis</name>
    <name type="common">Transparent sea squirt</name>
    <name type="synonym">Ascidia intestinalis</name>
    <dbReference type="NCBI Taxonomy" id="7719"/>
    <lineage>
        <taxon>Eukaryota</taxon>
        <taxon>Metazoa</taxon>
        <taxon>Chordata</taxon>
        <taxon>Tunicata</taxon>
        <taxon>Ascidiacea</taxon>
        <taxon>Phlebobranchia</taxon>
        <taxon>Cionidae</taxon>
        <taxon>Ciona</taxon>
    </lineage>
</organism>
<dbReference type="PROSITE" id="PS50011">
    <property type="entry name" value="PROTEIN_KINASE_DOM"/>
    <property type="match status" value="1"/>
</dbReference>
<feature type="domain" description="Protein kinase" evidence="1">
    <location>
        <begin position="1"/>
        <end position="164"/>
    </location>
</feature>
<dbReference type="Pfam" id="PF00069">
    <property type="entry name" value="Pkinase"/>
    <property type="match status" value="1"/>
</dbReference>
<dbReference type="EMBL" id="EAAA01002513">
    <property type="status" value="NOT_ANNOTATED_CDS"/>
    <property type="molecule type" value="Genomic_DNA"/>
</dbReference>
<accession>F6ZLD5</accession>
<dbReference type="GO" id="GO:0004672">
    <property type="term" value="F:protein kinase activity"/>
    <property type="evidence" value="ECO:0007669"/>
    <property type="project" value="InterPro"/>
</dbReference>
<dbReference type="GeneTree" id="ENSGT00940000158267"/>
<dbReference type="InterPro" id="IPR011009">
    <property type="entry name" value="Kinase-like_dom_sf"/>
</dbReference>
<reference evidence="2" key="3">
    <citation type="submission" date="2025-08" db="UniProtKB">
        <authorList>
            <consortium name="Ensembl"/>
        </authorList>
    </citation>
    <scope>IDENTIFICATION</scope>
</reference>
<dbReference type="PANTHER" id="PTHR45756">
    <property type="entry name" value="PALMITOYLTRANSFERASE"/>
    <property type="match status" value="1"/>
</dbReference>